<dbReference type="PANTHER" id="PTHR47143:SF1">
    <property type="entry name" value="ION_TRANS DOMAIN-CONTAINING PROTEIN"/>
    <property type="match status" value="1"/>
</dbReference>
<proteinExistence type="predicted"/>
<evidence type="ECO:0000256" key="10">
    <source>
        <dbReference type="ARBA" id="ARBA00023180"/>
    </source>
</evidence>
<keyword evidence="10" id="KW-0325">Glycoprotein</keyword>
<dbReference type="Pfam" id="PF12796">
    <property type="entry name" value="Ank_2"/>
    <property type="match status" value="1"/>
</dbReference>
<evidence type="ECO:0000256" key="4">
    <source>
        <dbReference type="ARBA" id="ARBA00022692"/>
    </source>
</evidence>
<dbReference type="InterPro" id="IPR036770">
    <property type="entry name" value="Ankyrin_rpt-contain_sf"/>
</dbReference>
<feature type="domain" description="Ion transport" evidence="14">
    <location>
        <begin position="421"/>
        <end position="682"/>
    </location>
</feature>
<evidence type="ECO:0000256" key="11">
    <source>
        <dbReference type="ARBA" id="ARBA00023303"/>
    </source>
</evidence>
<evidence type="ECO:0000256" key="13">
    <source>
        <dbReference type="SAM" id="Phobius"/>
    </source>
</evidence>
<keyword evidence="8" id="KW-0406">Ion transport</keyword>
<evidence type="ECO:0000259" key="14">
    <source>
        <dbReference type="Pfam" id="PF00520"/>
    </source>
</evidence>
<dbReference type="Pfam" id="PF00023">
    <property type="entry name" value="Ank"/>
    <property type="match status" value="2"/>
</dbReference>
<dbReference type="GO" id="GO:0005216">
    <property type="term" value="F:monoatomic ion channel activity"/>
    <property type="evidence" value="ECO:0007669"/>
    <property type="project" value="InterPro"/>
</dbReference>
<dbReference type="InterPro" id="IPR002110">
    <property type="entry name" value="Ankyrin_rpt"/>
</dbReference>
<feature type="repeat" description="ANK" evidence="12">
    <location>
        <begin position="225"/>
        <end position="257"/>
    </location>
</feature>
<dbReference type="InterPro" id="IPR052076">
    <property type="entry name" value="TRP_cation_channel"/>
</dbReference>
<keyword evidence="16" id="KW-1185">Reference proteome</keyword>
<accession>A0AAN0JKY9</accession>
<dbReference type="EnsemblMetazoa" id="XM_020002119.1">
    <property type="protein sequence ID" value="XP_019857678.1"/>
    <property type="gene ID" value="LOC100639165"/>
</dbReference>
<feature type="repeat" description="ANK" evidence="12">
    <location>
        <begin position="92"/>
        <end position="124"/>
    </location>
</feature>
<feature type="repeat" description="ANK" evidence="12">
    <location>
        <begin position="192"/>
        <end position="224"/>
    </location>
</feature>
<feature type="repeat" description="ANK" evidence="12">
    <location>
        <begin position="23"/>
        <end position="49"/>
    </location>
</feature>
<keyword evidence="2" id="KW-0813">Transport</keyword>
<evidence type="ECO:0000313" key="15">
    <source>
        <dbReference type="EnsemblMetazoa" id="XP_019857678.1"/>
    </source>
</evidence>
<feature type="transmembrane region" description="Helical" evidence="13">
    <location>
        <begin position="498"/>
        <end position="519"/>
    </location>
</feature>
<keyword evidence="5" id="KW-0677">Repeat</keyword>
<feature type="repeat" description="ANK" evidence="12">
    <location>
        <begin position="158"/>
        <end position="190"/>
    </location>
</feature>
<evidence type="ECO:0000256" key="3">
    <source>
        <dbReference type="ARBA" id="ARBA00022606"/>
    </source>
</evidence>
<dbReference type="KEGG" id="aqu:100639165"/>
<feature type="repeat" description="ANK" evidence="12">
    <location>
        <begin position="125"/>
        <end position="157"/>
    </location>
</feature>
<feature type="transmembrane region" description="Helical" evidence="13">
    <location>
        <begin position="531"/>
        <end position="551"/>
    </location>
</feature>
<organism evidence="15 16">
    <name type="scientific">Amphimedon queenslandica</name>
    <name type="common">Sponge</name>
    <dbReference type="NCBI Taxonomy" id="400682"/>
    <lineage>
        <taxon>Eukaryota</taxon>
        <taxon>Metazoa</taxon>
        <taxon>Porifera</taxon>
        <taxon>Demospongiae</taxon>
        <taxon>Heteroscleromorpha</taxon>
        <taxon>Haplosclerida</taxon>
        <taxon>Niphatidae</taxon>
        <taxon>Amphimedon</taxon>
    </lineage>
</organism>
<evidence type="ECO:0000256" key="7">
    <source>
        <dbReference type="ARBA" id="ARBA00023043"/>
    </source>
</evidence>
<dbReference type="Pfam" id="PF13637">
    <property type="entry name" value="Ank_4"/>
    <property type="match status" value="1"/>
</dbReference>
<dbReference type="SUPFAM" id="SSF48403">
    <property type="entry name" value="Ankyrin repeat"/>
    <property type="match status" value="2"/>
</dbReference>
<feature type="transmembrane region" description="Helical" evidence="13">
    <location>
        <begin position="468"/>
        <end position="486"/>
    </location>
</feature>
<dbReference type="PANTHER" id="PTHR47143">
    <property type="entry name" value="TRANSIENT RECEPTOR POTENTIAL CATION CHANNEL PROTEIN PAINLESS"/>
    <property type="match status" value="1"/>
</dbReference>
<dbReference type="GeneID" id="100639165"/>
<dbReference type="PROSITE" id="PS50297">
    <property type="entry name" value="ANK_REP_REGION"/>
    <property type="match status" value="6"/>
</dbReference>
<dbReference type="AlphaFoldDB" id="A0AAN0JKY9"/>
<evidence type="ECO:0000313" key="16">
    <source>
        <dbReference type="Proteomes" id="UP000007879"/>
    </source>
</evidence>
<evidence type="ECO:0000256" key="12">
    <source>
        <dbReference type="PROSITE-ProRule" id="PRU00023"/>
    </source>
</evidence>
<dbReference type="InterPro" id="IPR005821">
    <property type="entry name" value="Ion_trans_dom"/>
</dbReference>
<sequence length="840" mass="95809">MTMSTNWLHNSKVVVEVNATDYIGRTPLHYACEAGNERIVLLLIKGRADCFTPLRIAGSHGSKRISEANDPDAALPDALSQIEDDINLTDTCNCTALHIACEGGHTLVVKLLLKHGADANLTNDNGRTALSMACEEGHTQVVELLLEHGADINLTDNLKHTALHIACTNGHAEIVDLLLKYEADVNLTGDIFEYTALHMACMKGHVQVAELLLEFGADINHTDTYKYTALHIACRKGHTKVVKLLLEHGADVTKRYIFGLNPLDIAVEEGQKDAAMAIVNSEKWESALRNIVWSRREDAENCNDSDSDDVTSKSKTQFTTPMRRIIKKMPDVAKVVFDRCCETEESPYDPDYKITYNNEFLDDFDRKWTGQLEYSSQNHCLNILAHSPNADLLKHPLVTRLLDQKWNKYGHKFYYSNLIVYFLFVILLSSFALSVQSPLSSKCIEVFGNDNDTFIDCFPEESFVPQKFISFASVCLIVYSTIMIIREAFQIILFRLQYLTSFANFLEISLFIFTIIFTSVRSNQCYCTHPWQWQIGVIAVFLSWIALIFFVEKLPIVGIYVVMFIKIFNNFIKVVILALLLISAFAIPLYMMFNDPQDKSEGIRTPFITPWRTIVKTVMMTMGEFNMDSLLQQNNQINSPDVQYPVVTFSLIIVFVVLMPILFLNLLTSLAVGDTQEIQKSADTYRLILRVEFTLSIEEFLRSLLTLSIFKRTQIPRKVKSLITVKRKQYRYPNQKKGVLKRAIDEIKGYFTTPQATIADVKNQCKPLSEQMRLEHDKLHSLVSREVKELGSSVFQEVKELRSSVTQLLAIVKRIKKRRVKRSKRIRSRCSRRGEMEVAY</sequence>
<feature type="transmembrane region" description="Helical" evidence="13">
    <location>
        <begin position="571"/>
        <end position="593"/>
    </location>
</feature>
<keyword evidence="11" id="KW-0407">Ion channel</keyword>
<evidence type="ECO:0000256" key="1">
    <source>
        <dbReference type="ARBA" id="ARBA00004141"/>
    </source>
</evidence>
<dbReference type="GO" id="GO:1902495">
    <property type="term" value="C:transmembrane transporter complex"/>
    <property type="evidence" value="ECO:0007669"/>
    <property type="project" value="TreeGrafter"/>
</dbReference>
<comment type="subcellular location">
    <subcellularLocation>
        <location evidence="1">Membrane</location>
        <topology evidence="1">Multi-pass membrane protein</topology>
    </subcellularLocation>
</comment>
<reference evidence="16" key="1">
    <citation type="journal article" date="2010" name="Nature">
        <title>The Amphimedon queenslandica genome and the evolution of animal complexity.</title>
        <authorList>
            <person name="Srivastava M."/>
            <person name="Simakov O."/>
            <person name="Chapman J."/>
            <person name="Fahey B."/>
            <person name="Gauthier M.E."/>
            <person name="Mitros T."/>
            <person name="Richards G.S."/>
            <person name="Conaco C."/>
            <person name="Dacre M."/>
            <person name="Hellsten U."/>
            <person name="Larroux C."/>
            <person name="Putnam N.H."/>
            <person name="Stanke M."/>
            <person name="Adamska M."/>
            <person name="Darling A."/>
            <person name="Degnan S.M."/>
            <person name="Oakley T.H."/>
            <person name="Plachetzki D.C."/>
            <person name="Zhai Y."/>
            <person name="Adamski M."/>
            <person name="Calcino A."/>
            <person name="Cummins S.F."/>
            <person name="Goodstein D.M."/>
            <person name="Harris C."/>
            <person name="Jackson D.J."/>
            <person name="Leys S.P."/>
            <person name="Shu S."/>
            <person name="Woodcroft B.J."/>
            <person name="Vervoort M."/>
            <person name="Kosik K.S."/>
            <person name="Manning G."/>
            <person name="Degnan B.M."/>
            <person name="Rokhsar D.S."/>
        </authorList>
    </citation>
    <scope>NUCLEOTIDE SEQUENCE [LARGE SCALE GENOMIC DNA]</scope>
</reference>
<keyword evidence="3" id="KW-0716">Sensory transduction</keyword>
<name>A0AAN0JKY9_AMPQE</name>
<evidence type="ECO:0000256" key="2">
    <source>
        <dbReference type="ARBA" id="ARBA00022448"/>
    </source>
</evidence>
<evidence type="ECO:0000256" key="5">
    <source>
        <dbReference type="ARBA" id="ARBA00022737"/>
    </source>
</evidence>
<protein>
    <recommendedName>
        <fullName evidence="14">Ion transport domain-containing protein</fullName>
    </recommendedName>
</protein>
<dbReference type="Proteomes" id="UP000007879">
    <property type="component" value="Unassembled WGS sequence"/>
</dbReference>
<evidence type="ECO:0000256" key="6">
    <source>
        <dbReference type="ARBA" id="ARBA00022989"/>
    </source>
</evidence>
<feature type="transmembrane region" description="Helical" evidence="13">
    <location>
        <begin position="413"/>
        <end position="433"/>
    </location>
</feature>
<keyword evidence="7 12" id="KW-0040">ANK repeat</keyword>
<keyword evidence="6 13" id="KW-1133">Transmembrane helix</keyword>
<dbReference type="PROSITE" id="PS50088">
    <property type="entry name" value="ANK_REPEAT"/>
    <property type="match status" value="6"/>
</dbReference>
<evidence type="ECO:0000256" key="9">
    <source>
        <dbReference type="ARBA" id="ARBA00023136"/>
    </source>
</evidence>
<feature type="transmembrane region" description="Helical" evidence="13">
    <location>
        <begin position="649"/>
        <end position="672"/>
    </location>
</feature>
<dbReference type="Gene3D" id="1.25.40.20">
    <property type="entry name" value="Ankyrin repeat-containing domain"/>
    <property type="match status" value="3"/>
</dbReference>
<reference evidence="15" key="2">
    <citation type="submission" date="2024-06" db="UniProtKB">
        <authorList>
            <consortium name="EnsemblMetazoa"/>
        </authorList>
    </citation>
    <scope>IDENTIFICATION</scope>
</reference>
<evidence type="ECO:0000256" key="8">
    <source>
        <dbReference type="ARBA" id="ARBA00023065"/>
    </source>
</evidence>
<dbReference type="Pfam" id="PF00520">
    <property type="entry name" value="Ion_trans"/>
    <property type="match status" value="1"/>
</dbReference>
<dbReference type="PRINTS" id="PR01415">
    <property type="entry name" value="ANKYRIN"/>
</dbReference>
<keyword evidence="4 13" id="KW-0812">Transmembrane</keyword>
<dbReference type="RefSeq" id="XP_019857678.1">
    <property type="nucleotide sequence ID" value="XM_020002119.1"/>
</dbReference>
<keyword evidence="9 13" id="KW-0472">Membrane</keyword>
<dbReference type="SMART" id="SM00248">
    <property type="entry name" value="ANK"/>
    <property type="match status" value="7"/>
</dbReference>